<feature type="compositionally biased region" description="Basic and acidic residues" evidence="14">
    <location>
        <begin position="531"/>
        <end position="546"/>
    </location>
</feature>
<dbReference type="InterPro" id="IPR014720">
    <property type="entry name" value="dsRBD_dom"/>
</dbReference>
<evidence type="ECO:0000256" key="1">
    <source>
        <dbReference type="ARBA" id="ARBA00004141"/>
    </source>
</evidence>
<evidence type="ECO:0000256" key="7">
    <source>
        <dbReference type="ARBA" id="ARBA00023128"/>
    </source>
</evidence>
<keyword evidence="3 15" id="KW-0812">Transmembrane</keyword>
<feature type="domain" description="Major facilitator superfamily (MFS) profile" evidence="18">
    <location>
        <begin position="1296"/>
        <end position="1707"/>
    </location>
</feature>
<dbReference type="SUPFAM" id="SSF54768">
    <property type="entry name" value="dsRNA-binding domain-like"/>
    <property type="match status" value="1"/>
</dbReference>
<feature type="transmembrane region" description="Helical" evidence="15">
    <location>
        <begin position="1332"/>
        <end position="1354"/>
    </location>
</feature>
<feature type="region of interest" description="Disordered" evidence="14">
    <location>
        <begin position="1712"/>
        <end position="1740"/>
    </location>
</feature>
<dbReference type="PROSITE" id="PS50137">
    <property type="entry name" value="DS_RBD"/>
    <property type="match status" value="1"/>
</dbReference>
<dbReference type="GO" id="GO:0015355">
    <property type="term" value="F:secondary active monocarboxylate transmembrane transporter activity"/>
    <property type="evidence" value="ECO:0007669"/>
    <property type="project" value="TreeGrafter"/>
</dbReference>
<dbReference type="SUPFAM" id="SSF103473">
    <property type="entry name" value="MFS general substrate transporter"/>
    <property type="match status" value="1"/>
</dbReference>
<feature type="transmembrane region" description="Helical" evidence="15">
    <location>
        <begin position="1680"/>
        <end position="1703"/>
    </location>
</feature>
<dbReference type="Proteomes" id="UP000310189">
    <property type="component" value="Unassembled WGS sequence"/>
</dbReference>
<dbReference type="InterPro" id="IPR020846">
    <property type="entry name" value="MFS_dom"/>
</dbReference>
<feature type="compositionally biased region" description="Polar residues" evidence="14">
    <location>
        <begin position="899"/>
        <end position="916"/>
    </location>
</feature>
<feature type="transmembrane region" description="Helical" evidence="15">
    <location>
        <begin position="1607"/>
        <end position="1629"/>
    </location>
</feature>
<feature type="transmembrane region" description="Helical" evidence="15">
    <location>
        <begin position="1641"/>
        <end position="1660"/>
    </location>
</feature>
<keyword evidence="6 15" id="KW-1133">Transmembrane helix</keyword>
<dbReference type="PROSITE" id="PS50850">
    <property type="entry name" value="MFS"/>
    <property type="match status" value="1"/>
</dbReference>
<dbReference type="GO" id="GO:0006396">
    <property type="term" value="P:RNA processing"/>
    <property type="evidence" value="ECO:0007669"/>
    <property type="project" value="InterPro"/>
</dbReference>
<comment type="similarity">
    <text evidence="10">Belongs to the ribonuclease III family. Mitochondrion-specific ribosomal protein mL44 subfamily.</text>
</comment>
<keyword evidence="5" id="KW-0689">Ribosomal protein</keyword>
<feature type="region of interest" description="Disordered" evidence="14">
    <location>
        <begin position="531"/>
        <end position="555"/>
    </location>
</feature>
<reference evidence="19 20" key="1">
    <citation type="submission" date="2019-03" db="EMBL/GenBank/DDBJ databases">
        <title>Sequencing 23 genomes of Wallemia ichthyophaga.</title>
        <authorList>
            <person name="Gostincar C."/>
        </authorList>
    </citation>
    <scope>NUCLEOTIDE SEQUENCE [LARGE SCALE GENOMIC DNA]</scope>
    <source>
        <strain evidence="19 20">EXF-5753</strain>
    </source>
</reference>
<feature type="compositionally biased region" description="Basic and acidic residues" evidence="14">
    <location>
        <begin position="1712"/>
        <end position="1727"/>
    </location>
</feature>
<feature type="region of interest" description="Disordered" evidence="14">
    <location>
        <begin position="751"/>
        <end position="770"/>
    </location>
</feature>
<dbReference type="Pfam" id="PF22892">
    <property type="entry name" value="DSRM_MRPL44"/>
    <property type="match status" value="1"/>
</dbReference>
<comment type="caution">
    <text evidence="19">The sequence shown here is derived from an EMBL/GenBank/DDBJ whole genome shotgun (WGS) entry which is preliminary data.</text>
</comment>
<dbReference type="OrthoDB" id="28737at2759"/>
<dbReference type="CDD" id="cd17316">
    <property type="entry name" value="MFS_SV2_like"/>
    <property type="match status" value="1"/>
</dbReference>
<evidence type="ECO:0000256" key="14">
    <source>
        <dbReference type="SAM" id="MobiDB-lite"/>
    </source>
</evidence>
<evidence type="ECO:0000256" key="6">
    <source>
        <dbReference type="ARBA" id="ARBA00022989"/>
    </source>
</evidence>
<dbReference type="EMBL" id="SPNW01000053">
    <property type="protein sequence ID" value="TIA87531.1"/>
    <property type="molecule type" value="Genomic_DNA"/>
</dbReference>
<evidence type="ECO:0000259" key="18">
    <source>
        <dbReference type="PROSITE" id="PS50850"/>
    </source>
</evidence>
<dbReference type="InterPro" id="IPR036259">
    <property type="entry name" value="MFS_trans_sf"/>
</dbReference>
<evidence type="ECO:0000256" key="11">
    <source>
        <dbReference type="ARBA" id="ARBA00035187"/>
    </source>
</evidence>
<dbReference type="SMART" id="SM00358">
    <property type="entry name" value="DSRM"/>
    <property type="match status" value="1"/>
</dbReference>
<sequence>MMMLRAALKQSRQCRGFATEATAATTNLNTGILRDYIKQQFPTLPGEISEDVALRAVTHKSIAGVSGDHQSRLSFLGRRTLRFQLMMHLMESGKGVNSEEFRCLDTVALGDKIGRDWELEKVMRFSTSQEKGVYKEFDKKDYQSLNLDGFKPANLPLTEYTVECLLDLEIESNLDFFIENYFLYYLKNDRVSKLLKARFDGHIAALLIREYITQSSISEDSKNFIVQVLPTHSSTIYAILINHFKSESYRLQSLQLVFNLVSQQSIHAHQLISSDLFQLIILSSLTDNDSSVISLINCIYSILLPKFQILLSKYIPTFLAFIGRILVWKRRKNAFIHSEIINEIDKLAVTPKLTLKNSSFDQLLQDSKFTPSPSPLFTFLYGIFPANTLAFLRSPIEYLKSFDFENPYNQDLDQWLYEDLIKARSLPLLRTHLIHPFFLKYPLNDPHHELTQTSVRWPDAESQAILAQCAVLEINAASIVEYGRRIAEGIIVDGNTLLNQENANLSQLDAQTDQSIIYLPESKALRDSIHTARKKHDEGRQRREDEGGGDSADLETDDIKRDYTYEQYIKGQLLMRLGQLHRRRLAEARDEDAQQSLYIHLRELSSRLSQAQAALSNARSEAAKTHARHVTWTDELQRKVKYFREEKKNWDAEAVGLRGERSASEEIIRVNLGRLADSGNRIFELENQIREWTPKIEEFDKLQERNKELVKSLADRDDDLFRHDEQRREMQILLGRFNVLKTMTKAERDARVAAENEARKSRNESDQLRFKNEHLESRLRALLDSRHGHGQGHGKEVREVSQVKEVHVHAIQNTDLVEEFINLRATVERLEAEKRESSLLNHARDDESSDDDVAFVRREGSKSPPMRSPGAPSISLFPASVSKAWTQSQPNTPYLDASSGFQSQPTHSNEQTSNRTQRTRHVRSPTLSSAPSFIAGLGLATSSTNQLSKKGLGSSIKAPPSEARGKRSVQSVDENSSLPKFNTKEWAASVPLRESSLVALANRLGLAVEVNELETSCTHSSFNATTNNSELEFIGNTFLGLVATEHLHLSYPNLPLKPLKAAVSMLVGPKTCAAVSREWGAHTSLRWKRESELGTTLHEDAMASVTKSIVGLLLKKGGVEKAHHFVKAFFLSRNLDLRSLLKFENPVTVISQTAAKFGYSGVDVKLLKETGRYTQSPVYIVGVFADNDIQLGEGFGSSLKMAKYRAATNALHQLYLHYRPDVSLPSSTLFLDGAYESSPLGKSERESFSMCNYEIRSRPECLRGKGYSDGDADGQVRDSLNPVKACRRITLFQLLIFFAAWFCWLMDSYDFFSVSLSSTAIAERFNKDSTEVSTAITLTLLLRPVGALVGGVLSDLYSRKWVLVTVMVVVGALSLATGYCDTFQSFLGVRALFGIFMGAVWGPAASLSLENLPREARGLFSGIFQQGYACGYLVASCVNLSFVPSVPRDINYRALFFLGAGLSWAAAIVQACVPEGAVTREIAAEKRIKKERGEEVGMTKDKFIQQCKSIIRDYWPNMLLAFWMMVLFAFFSHASQDLLLTMYTESKCFSHFQGTQLVIIANTGSVVGGFIGGIISQKVGRRLTMVLSCIVAGAFIPLWVIPTSFDGIAAGGFLVQIGVQSAWAVVPVYMNELSPPHVRALFGGLAYNLGLMVASASAQIESRAGDTRLISTCGHVHQDYATVSGIFVGIIAALILITALFAWENKGRDLGVSEGKEGKEQVREKGDVTPATNNDGEKSV</sequence>
<keyword evidence="4 12" id="KW-0694">RNA-binding</keyword>
<feature type="domain" description="RNase III" evidence="17">
    <location>
        <begin position="997"/>
        <end position="1118"/>
    </location>
</feature>
<dbReference type="Gene3D" id="1.20.1250.20">
    <property type="entry name" value="MFS general substrate transporter like domains"/>
    <property type="match status" value="2"/>
</dbReference>
<dbReference type="CDD" id="cd00593">
    <property type="entry name" value="RIBOc"/>
    <property type="match status" value="1"/>
</dbReference>
<proteinExistence type="inferred from homology"/>
<feature type="transmembrane region" description="Helical" evidence="15">
    <location>
        <begin position="1361"/>
        <end position="1379"/>
    </location>
</feature>
<keyword evidence="13" id="KW-0175">Coiled coil</keyword>
<feature type="transmembrane region" description="Helical" evidence="15">
    <location>
        <begin position="1583"/>
        <end position="1601"/>
    </location>
</feature>
<evidence type="ECO:0000256" key="5">
    <source>
        <dbReference type="ARBA" id="ARBA00022980"/>
    </source>
</evidence>
<dbReference type="InterPro" id="IPR000999">
    <property type="entry name" value="RNase_III_dom"/>
</dbReference>
<keyword evidence="20" id="KW-1185">Reference proteome</keyword>
<evidence type="ECO:0000256" key="9">
    <source>
        <dbReference type="ARBA" id="ARBA00023274"/>
    </source>
</evidence>
<evidence type="ECO:0000256" key="15">
    <source>
        <dbReference type="SAM" id="Phobius"/>
    </source>
</evidence>
<evidence type="ECO:0000259" key="16">
    <source>
        <dbReference type="PROSITE" id="PS50137"/>
    </source>
</evidence>
<dbReference type="Gene3D" id="3.30.160.20">
    <property type="match status" value="1"/>
</dbReference>
<dbReference type="InterPro" id="IPR044444">
    <property type="entry name" value="Ribosomal_mL44_DSRM_metazoa"/>
</dbReference>
<feature type="region of interest" description="Disordered" evidence="14">
    <location>
        <begin position="886"/>
        <end position="929"/>
    </location>
</feature>
<dbReference type="PROSITE" id="PS00217">
    <property type="entry name" value="SUGAR_TRANSPORT_2"/>
    <property type="match status" value="1"/>
</dbReference>
<organism evidence="19 20">
    <name type="scientific">Wallemia hederae</name>
    <dbReference type="NCBI Taxonomy" id="1540922"/>
    <lineage>
        <taxon>Eukaryota</taxon>
        <taxon>Fungi</taxon>
        <taxon>Dikarya</taxon>
        <taxon>Basidiomycota</taxon>
        <taxon>Wallemiomycotina</taxon>
        <taxon>Wallemiomycetes</taxon>
        <taxon>Wallemiales</taxon>
        <taxon>Wallemiaceae</taxon>
        <taxon>Wallemia</taxon>
    </lineage>
</organism>
<evidence type="ECO:0000256" key="12">
    <source>
        <dbReference type="PROSITE-ProRule" id="PRU00266"/>
    </source>
</evidence>
<protein>
    <recommendedName>
        <fullName evidence="11">Large ribosomal subunit protein mL44</fullName>
    </recommendedName>
</protein>
<dbReference type="SUPFAM" id="SSF69065">
    <property type="entry name" value="RNase III domain-like"/>
    <property type="match status" value="1"/>
</dbReference>
<feature type="transmembrane region" description="Helical" evidence="15">
    <location>
        <begin position="1419"/>
        <end position="1442"/>
    </location>
</feature>
<comment type="subcellular location">
    <subcellularLocation>
        <location evidence="1">Membrane</location>
        <topology evidence="1">Multi-pass membrane protein</topology>
    </subcellularLocation>
    <subcellularLocation>
        <location evidence="2">Mitochondrion</location>
    </subcellularLocation>
</comment>
<dbReference type="Pfam" id="PF14622">
    <property type="entry name" value="Ribonucleas_3_3"/>
    <property type="match status" value="1"/>
</dbReference>
<evidence type="ECO:0000256" key="2">
    <source>
        <dbReference type="ARBA" id="ARBA00004173"/>
    </source>
</evidence>
<evidence type="ECO:0000256" key="10">
    <source>
        <dbReference type="ARBA" id="ARBA00024034"/>
    </source>
</evidence>
<gene>
    <name evidence="19" type="ORF">E3P99_03113</name>
</gene>
<evidence type="ECO:0000256" key="3">
    <source>
        <dbReference type="ARBA" id="ARBA00022692"/>
    </source>
</evidence>
<evidence type="ECO:0000256" key="13">
    <source>
        <dbReference type="SAM" id="Coils"/>
    </source>
</evidence>
<dbReference type="InterPro" id="IPR005829">
    <property type="entry name" value="Sugar_transporter_CS"/>
</dbReference>
<keyword evidence="7" id="KW-0496">Mitochondrion</keyword>
<feature type="domain" description="DRBM" evidence="16">
    <location>
        <begin position="1145"/>
        <end position="1216"/>
    </location>
</feature>
<accession>A0A4T0FH71</accession>
<dbReference type="GO" id="GO:0003723">
    <property type="term" value="F:RNA binding"/>
    <property type="evidence" value="ECO:0007669"/>
    <property type="project" value="UniProtKB-UniRule"/>
</dbReference>
<feature type="transmembrane region" description="Helical" evidence="15">
    <location>
        <begin position="1554"/>
        <end position="1576"/>
    </location>
</feature>
<keyword evidence="9" id="KW-0687">Ribonucleoprotein</keyword>
<feature type="transmembrane region" description="Helical" evidence="15">
    <location>
        <begin position="1385"/>
        <end position="1407"/>
    </location>
</feature>
<evidence type="ECO:0000313" key="20">
    <source>
        <dbReference type="Proteomes" id="UP000310189"/>
    </source>
</evidence>
<dbReference type="GO" id="GO:0004525">
    <property type="term" value="F:ribonuclease III activity"/>
    <property type="evidence" value="ECO:0007669"/>
    <property type="project" value="InterPro"/>
</dbReference>
<dbReference type="GO" id="GO:0035879">
    <property type="term" value="P:plasma membrane lactate transport"/>
    <property type="evidence" value="ECO:0007669"/>
    <property type="project" value="TreeGrafter"/>
</dbReference>
<dbReference type="InterPro" id="IPR011701">
    <property type="entry name" value="MFS"/>
</dbReference>
<evidence type="ECO:0000313" key="19">
    <source>
        <dbReference type="EMBL" id="TIA87531.1"/>
    </source>
</evidence>
<name>A0A4T0FH71_9BASI</name>
<dbReference type="InterPro" id="IPR036389">
    <property type="entry name" value="RNase_III_sf"/>
</dbReference>
<evidence type="ECO:0000256" key="8">
    <source>
        <dbReference type="ARBA" id="ARBA00023136"/>
    </source>
</evidence>
<feature type="transmembrane region" description="Helical" evidence="15">
    <location>
        <begin position="1291"/>
        <end position="1312"/>
    </location>
</feature>
<feature type="region of interest" description="Disordered" evidence="14">
    <location>
        <begin position="944"/>
        <end position="976"/>
    </location>
</feature>
<dbReference type="SMART" id="SM00535">
    <property type="entry name" value="RIBOc"/>
    <property type="match status" value="1"/>
</dbReference>
<dbReference type="GO" id="GO:0005886">
    <property type="term" value="C:plasma membrane"/>
    <property type="evidence" value="ECO:0007669"/>
    <property type="project" value="TreeGrafter"/>
</dbReference>
<feature type="transmembrane region" description="Helical" evidence="15">
    <location>
        <begin position="1514"/>
        <end position="1534"/>
    </location>
</feature>
<feature type="coiled-coil region" evidence="13">
    <location>
        <begin position="601"/>
        <end position="628"/>
    </location>
</feature>
<evidence type="ECO:0000259" key="17">
    <source>
        <dbReference type="PROSITE" id="PS50142"/>
    </source>
</evidence>
<keyword evidence="8 15" id="KW-0472">Membrane</keyword>
<evidence type="ECO:0000256" key="4">
    <source>
        <dbReference type="ARBA" id="ARBA00022884"/>
    </source>
</evidence>
<dbReference type="Pfam" id="PF07690">
    <property type="entry name" value="MFS_1"/>
    <property type="match status" value="1"/>
</dbReference>
<dbReference type="PROSITE" id="PS50142">
    <property type="entry name" value="RNASE_3_2"/>
    <property type="match status" value="1"/>
</dbReference>
<dbReference type="PANTHER" id="PTHR23508">
    <property type="entry name" value="CARBOXYLIC ACID TRANSPORTER PROTEIN HOMOLOG"/>
    <property type="match status" value="1"/>
</dbReference>
<dbReference type="PANTHER" id="PTHR23508:SF10">
    <property type="entry name" value="CARBOXYLIC ACID TRANSPORTER PROTEIN HOMOLOG"/>
    <property type="match status" value="1"/>
</dbReference>
<dbReference type="Gene3D" id="1.10.1520.10">
    <property type="entry name" value="Ribonuclease III domain"/>
    <property type="match status" value="3"/>
</dbReference>